<sequence>MENRLITEVEEEEAKQLIWSTSESEPKSMVSMTVGRVITTLLGARSKKLHHSVSNFSLDSTNRPSLGSLEDCLSFLFKYVKEVSERGEKLDEVLVPIIQHSLKSKDSKSCGPGLLVINWLFQYELIFRFVAEELADIISRKEDRYVAFGWCILVRSLVEYERFMAQFTLHGIRDNYSAFLKILCKRIPHLSCIVCKGSSLQNGFELPSRLSVAAADCILAVSEALTKQRRVASSGPKSLISTSSDWSRCRVSSNTEDKKVKLTTGTSEVSMSEMPCLLWKRIDDLITVVQRLLAWSKKSRPLHAKGVEQVLKWLQDLKRHYSYFHGEVTKYANIIETRRLLLSSCWKHYSMLLHLEDSTFHEHCSGLLDEYIHGIQYYTKSHSEGHAEEDSGIETSKFFLNCLCLLLGRLDGKKFERMVFDYGAQLSQVLISQLHVADEDVISGAVCIFKAAIIRPKFSSANSGRQMDTLLPNLLPLLDERDGTARAVVMLLAEYCSLSTDNHCLEQVLSRLTSGSSQQRLNSIDVISELVLISSDSGNKISSLAWQDIAKILVECLSDDDSVIRERASSLLQVIDPSMFLPTLVHLVYSSDERIQSSASAVLLATLQNNNQNPEVICMLLDSLSNLNQSLDISNSGQDTRQAGIKDDSDRILKLISEWSKSVEDWKSFIGPVIEKMFSEPANATIVRFLSCVSEHIADAGDVVLRRVLSHMQEQKEIEEGLLSRRENRSYTTKDTDIVQKDLFQRLCPLLIVRLLPLRVFNDLKSAIMYGQLPNRLIVTECGDIVTNDEACIATFLLKRSISKSEFDDVRKLAAELCGRLHPQVLFSVVLPLLEHAAASRDIQKIKSCLFSVCTSLLIRGKEAIAHPTIVEMRKTLKTILLWPSLDGDEVSKAQHGCIDCLALMVCVELQDLGSYKGYLQKLTAGNSDSGNAKSGNYVLSYVIDQLLYDGDDVASESLVKSESCVLGVTVPISFRLCMANVLISACQKISDPGKKPLAKRTIPCLIQSIEVIAESEVRAACVQVMFSAVYHLKAAVLPYSSDLLKVSLKFLRKGTDKERMAGAKLMAALMASEDKILARISEGLIEARSVLSNVSLSDPSPDIRLICKQLLDCFSFP</sequence>
<organism evidence="1 2">
    <name type="scientific">Erythroxylum novogranatense</name>
    <dbReference type="NCBI Taxonomy" id="1862640"/>
    <lineage>
        <taxon>Eukaryota</taxon>
        <taxon>Viridiplantae</taxon>
        <taxon>Streptophyta</taxon>
        <taxon>Embryophyta</taxon>
        <taxon>Tracheophyta</taxon>
        <taxon>Spermatophyta</taxon>
        <taxon>Magnoliopsida</taxon>
        <taxon>eudicotyledons</taxon>
        <taxon>Gunneridae</taxon>
        <taxon>Pentapetalae</taxon>
        <taxon>rosids</taxon>
        <taxon>fabids</taxon>
        <taxon>Malpighiales</taxon>
        <taxon>Erythroxylaceae</taxon>
        <taxon>Erythroxylum</taxon>
    </lineage>
</organism>
<proteinExistence type="predicted"/>
<dbReference type="SUPFAM" id="SSF48371">
    <property type="entry name" value="ARM repeat"/>
    <property type="match status" value="1"/>
</dbReference>
<protein>
    <recommendedName>
        <fullName evidence="3">ARM repeat superfamily protein</fullName>
    </recommendedName>
</protein>
<comment type="caution">
    <text evidence="1">The sequence shown here is derived from an EMBL/GenBank/DDBJ whole genome shotgun (WGS) entry which is preliminary data.</text>
</comment>
<evidence type="ECO:0008006" key="3">
    <source>
        <dbReference type="Google" id="ProtNLM"/>
    </source>
</evidence>
<dbReference type="PANTHER" id="PTHR37743:SF1">
    <property type="entry name" value="ARM REPEAT SUPERFAMILY PROTEIN"/>
    <property type="match status" value="1"/>
</dbReference>
<dbReference type="Gene3D" id="1.25.10.10">
    <property type="entry name" value="Leucine-rich Repeat Variant"/>
    <property type="match status" value="2"/>
</dbReference>
<name>A0AAV8TUN8_9ROSI</name>
<gene>
    <name evidence="1" type="ORF">K2173_005253</name>
</gene>
<dbReference type="PANTHER" id="PTHR37743">
    <property type="entry name" value="ARM REPEAT SUPERFAMILY PROTEIN"/>
    <property type="match status" value="1"/>
</dbReference>
<evidence type="ECO:0000313" key="1">
    <source>
        <dbReference type="EMBL" id="KAJ8769650.1"/>
    </source>
</evidence>
<dbReference type="InterPro" id="IPR011989">
    <property type="entry name" value="ARM-like"/>
</dbReference>
<dbReference type="EMBL" id="JAIWQS010000003">
    <property type="protein sequence ID" value="KAJ8769650.1"/>
    <property type="molecule type" value="Genomic_DNA"/>
</dbReference>
<keyword evidence="2" id="KW-1185">Reference proteome</keyword>
<dbReference type="InterPro" id="IPR016024">
    <property type="entry name" value="ARM-type_fold"/>
</dbReference>
<dbReference type="Proteomes" id="UP001159364">
    <property type="component" value="Linkage Group LG03"/>
</dbReference>
<accession>A0AAV8TUN8</accession>
<reference evidence="1 2" key="1">
    <citation type="submission" date="2021-09" db="EMBL/GenBank/DDBJ databases">
        <title>Genomic insights and catalytic innovation underlie evolution of tropane alkaloids biosynthesis.</title>
        <authorList>
            <person name="Wang Y.-J."/>
            <person name="Tian T."/>
            <person name="Huang J.-P."/>
            <person name="Huang S.-X."/>
        </authorList>
    </citation>
    <scope>NUCLEOTIDE SEQUENCE [LARGE SCALE GENOMIC DNA]</scope>
    <source>
        <strain evidence="1">KIB-2018</strain>
        <tissue evidence="1">Leaf</tissue>
    </source>
</reference>
<dbReference type="AlphaFoldDB" id="A0AAV8TUN8"/>
<evidence type="ECO:0000313" key="2">
    <source>
        <dbReference type="Proteomes" id="UP001159364"/>
    </source>
</evidence>